<dbReference type="InterPro" id="IPR000805">
    <property type="entry name" value="Glyco_hydro_26"/>
</dbReference>
<feature type="chain" id="PRO_5046818174" description="GH26 domain-containing protein" evidence="5">
    <location>
        <begin position="19"/>
        <end position="331"/>
    </location>
</feature>
<evidence type="ECO:0000256" key="4">
    <source>
        <dbReference type="PROSITE-ProRule" id="PRU01100"/>
    </source>
</evidence>
<evidence type="ECO:0000259" key="6">
    <source>
        <dbReference type="PROSITE" id="PS51764"/>
    </source>
</evidence>
<evidence type="ECO:0000256" key="1">
    <source>
        <dbReference type="ARBA" id="ARBA00007754"/>
    </source>
</evidence>
<name>A0ABS0WNJ3_9FLAO</name>
<feature type="signal peptide" evidence="5">
    <location>
        <begin position="1"/>
        <end position="18"/>
    </location>
</feature>
<dbReference type="EMBL" id="JAEHFJ010000002">
    <property type="protein sequence ID" value="MBJ2173555.1"/>
    <property type="molecule type" value="Genomic_DNA"/>
</dbReference>
<keyword evidence="8" id="KW-1185">Reference proteome</keyword>
<feature type="active site" description="Nucleophile" evidence="4">
    <location>
        <position position="277"/>
    </location>
</feature>
<dbReference type="PANTHER" id="PTHR40079">
    <property type="entry name" value="MANNAN ENDO-1,4-BETA-MANNOSIDASE E-RELATED"/>
    <property type="match status" value="1"/>
</dbReference>
<dbReference type="RefSeq" id="WP_198840345.1">
    <property type="nucleotide sequence ID" value="NZ_JAEHFJ010000002.1"/>
</dbReference>
<protein>
    <recommendedName>
        <fullName evidence="6">GH26 domain-containing protein</fullName>
    </recommendedName>
</protein>
<gene>
    <name evidence="7" type="ORF">JBL43_04860</name>
</gene>
<evidence type="ECO:0000256" key="3">
    <source>
        <dbReference type="ARBA" id="ARBA00023295"/>
    </source>
</evidence>
<feature type="active site" description="Proton donor" evidence="4">
    <location>
        <position position="177"/>
    </location>
</feature>
<sequence>MKVLILFLVILSSAFCQAQNEPVNKNSSKEVKGLLKYINGLDDKILSGQHCYSHETNRFYDSVKNMTGKYPAIWGADFYWSNGEVDPGYKLVNEVIKKHKEGAIITLMWHVGKPSDDAPYGWKESVQSEISNKDWKDLVTPGTLLHKRWLHQVDQLAIHLKEIQKNKIPVLFRPYHEMNGVWFWWGDKKGEEGFAKLWKLLYQRLTDYHKINNLIWVWNANAPRDIPNDEAFEYKDFYPGHQYVDVLATDVYHYDYEQKDYEQLLKLAEGKPIALGEVGQLPNVIILEAQPKWSWFMVWSGWLKTANTDEGVKDIYKYSNVITRDEILFNE</sequence>
<reference evidence="7 8" key="1">
    <citation type="submission" date="2020-12" db="EMBL/GenBank/DDBJ databases">
        <title>Aureibaculum luteum sp. nov. and Aureibaculum flavum sp. nov., novel members of the family Flavobacteriaceae isolated from Antarctic intertidal sediments.</title>
        <authorList>
            <person name="He X."/>
            <person name="Zhang X."/>
        </authorList>
    </citation>
    <scope>NUCLEOTIDE SEQUENCE [LARGE SCALE GENOMIC DNA]</scope>
    <source>
        <strain evidence="7 8">A20</strain>
    </source>
</reference>
<evidence type="ECO:0000313" key="8">
    <source>
        <dbReference type="Proteomes" id="UP000623301"/>
    </source>
</evidence>
<evidence type="ECO:0000256" key="5">
    <source>
        <dbReference type="SAM" id="SignalP"/>
    </source>
</evidence>
<keyword evidence="3 4" id="KW-0326">Glycosidase</keyword>
<dbReference type="Pfam" id="PF02156">
    <property type="entry name" value="Glyco_hydro_26"/>
    <property type="match status" value="1"/>
</dbReference>
<dbReference type="SUPFAM" id="SSF51445">
    <property type="entry name" value="(Trans)glycosidases"/>
    <property type="match status" value="1"/>
</dbReference>
<proteinExistence type="inferred from homology"/>
<keyword evidence="5" id="KW-0732">Signal</keyword>
<accession>A0ABS0WNJ3</accession>
<organism evidence="7 8">
    <name type="scientific">Aureibaculum flavum</name>
    <dbReference type="NCBI Taxonomy" id="2795986"/>
    <lineage>
        <taxon>Bacteria</taxon>
        <taxon>Pseudomonadati</taxon>
        <taxon>Bacteroidota</taxon>
        <taxon>Flavobacteriia</taxon>
        <taxon>Flavobacteriales</taxon>
        <taxon>Flavobacteriaceae</taxon>
        <taxon>Aureibaculum</taxon>
    </lineage>
</organism>
<dbReference type="Gene3D" id="3.20.20.80">
    <property type="entry name" value="Glycosidases"/>
    <property type="match status" value="1"/>
</dbReference>
<dbReference type="PANTHER" id="PTHR40079:SF4">
    <property type="entry name" value="GH26 DOMAIN-CONTAINING PROTEIN-RELATED"/>
    <property type="match status" value="1"/>
</dbReference>
<comment type="similarity">
    <text evidence="1 4">Belongs to the glycosyl hydrolase 26 family.</text>
</comment>
<dbReference type="InterPro" id="IPR017853">
    <property type="entry name" value="GH"/>
</dbReference>
<evidence type="ECO:0000313" key="7">
    <source>
        <dbReference type="EMBL" id="MBJ2173555.1"/>
    </source>
</evidence>
<dbReference type="PROSITE" id="PS51764">
    <property type="entry name" value="GH26"/>
    <property type="match status" value="1"/>
</dbReference>
<feature type="domain" description="GH26" evidence="6">
    <location>
        <begin position="29"/>
        <end position="325"/>
    </location>
</feature>
<evidence type="ECO:0000256" key="2">
    <source>
        <dbReference type="ARBA" id="ARBA00022801"/>
    </source>
</evidence>
<dbReference type="InterPro" id="IPR022790">
    <property type="entry name" value="GH26_dom"/>
</dbReference>
<comment type="caution">
    <text evidence="7">The sequence shown here is derived from an EMBL/GenBank/DDBJ whole genome shotgun (WGS) entry which is preliminary data.</text>
</comment>
<dbReference type="Proteomes" id="UP000623301">
    <property type="component" value="Unassembled WGS sequence"/>
</dbReference>
<keyword evidence="2 4" id="KW-0378">Hydrolase</keyword>
<dbReference type="PRINTS" id="PR00739">
    <property type="entry name" value="GLHYDRLASE26"/>
</dbReference>